<dbReference type="PANTHER" id="PTHR43284:SF1">
    <property type="entry name" value="ASPARAGINE SYNTHETASE"/>
    <property type="match status" value="1"/>
</dbReference>
<dbReference type="GO" id="GO:0004066">
    <property type="term" value="F:asparagine synthase (glutamine-hydrolyzing) activity"/>
    <property type="evidence" value="ECO:0007669"/>
    <property type="project" value="UniProtKB-EC"/>
</dbReference>
<dbReference type="CDD" id="cd00712">
    <property type="entry name" value="AsnB"/>
    <property type="match status" value="1"/>
</dbReference>
<evidence type="ECO:0000313" key="9">
    <source>
        <dbReference type="EMBL" id="MBU8875427.1"/>
    </source>
</evidence>
<organism evidence="9 10">
    <name type="scientific">Reyranella humidisoli</name>
    <dbReference type="NCBI Taxonomy" id="2849149"/>
    <lineage>
        <taxon>Bacteria</taxon>
        <taxon>Pseudomonadati</taxon>
        <taxon>Pseudomonadota</taxon>
        <taxon>Alphaproteobacteria</taxon>
        <taxon>Hyphomicrobiales</taxon>
        <taxon>Reyranellaceae</taxon>
        <taxon>Reyranella</taxon>
    </lineage>
</organism>
<keyword evidence="5" id="KW-0067">ATP-binding</keyword>
<sequence>MCGIAGIHAYLDVAPRVDRGELVRMNERMVARGPDGSGLWLSDDGRTGFGHLRLAIIDLSEGGAQPMHASDGRLSITFNGEIYNYRELRAELQARRRTFRSGSDTEVLLQLYAEYGAAMVSRLRGMFAFGIWDADKRTLLLARDPLGIKPLYWADDGWTVRFASQAKALLAGGAVSRDPDPAGIVGFHLFGSVPEPFTVWRGIQSLPAGTTLTVDATGPGLPQRYYDVATALANRASSASTFDAKARVAEAVRESVRYHLEADVPVAVFLSAGIDSGALLGTMAGLGVRDITAVTLGFQEFEGMPLDEAPLAAEVAARYGARHIVRTVDRAEFERDLPALLDAMDLPTVDGINTWFVAKAAHEAGIKVALSGLGADECFGGYPSFVDVPRSVHWLRPVAWIPGIGALARRALSGAMSAGLKLHPKAAGVLQYGGSWAGAYLLRRSVYMPWELDEVLDPALVEEGLRRLAPLSRIADAIRTGQSLGDFDRVAALETSLYMRNQLLRDSDWAGMSHGVEIRVPFVDPFFLAALPPGAVLAGMNAKDAIAGVPEPPLPDSVRHRRKTGFSTPVGRWLREAAGAPRQQGIDLSAASRAWALDVWRAGWTGPAAV</sequence>
<dbReference type="PIRSF" id="PIRSF001589">
    <property type="entry name" value="Asn_synthetase_glu-h"/>
    <property type="match status" value="1"/>
</dbReference>
<dbReference type="Proteomes" id="UP000727907">
    <property type="component" value="Unassembled WGS sequence"/>
</dbReference>
<evidence type="ECO:0000256" key="3">
    <source>
        <dbReference type="ARBA" id="ARBA00012737"/>
    </source>
</evidence>
<evidence type="ECO:0000256" key="4">
    <source>
        <dbReference type="ARBA" id="ARBA00022741"/>
    </source>
</evidence>
<keyword evidence="9" id="KW-0436">Ligase</keyword>
<comment type="similarity">
    <text evidence="2">Belongs to the asparagine synthetase family.</text>
</comment>
<protein>
    <recommendedName>
        <fullName evidence="3">asparagine synthase (glutamine-hydrolyzing)</fullName>
        <ecNumber evidence="3">6.3.5.4</ecNumber>
    </recommendedName>
</protein>
<comment type="caution">
    <text evidence="9">The sequence shown here is derived from an EMBL/GenBank/DDBJ whole genome shotgun (WGS) entry which is preliminary data.</text>
</comment>
<evidence type="ECO:0000256" key="1">
    <source>
        <dbReference type="ARBA" id="ARBA00005187"/>
    </source>
</evidence>
<dbReference type="NCBIfam" id="TIGR01536">
    <property type="entry name" value="asn_synth_AEB"/>
    <property type="match status" value="1"/>
</dbReference>
<dbReference type="CDD" id="cd01991">
    <property type="entry name" value="Asn_synthase_B_C"/>
    <property type="match status" value="1"/>
</dbReference>
<comment type="catalytic activity">
    <reaction evidence="7">
        <text>L-aspartate + L-glutamine + ATP + H2O = L-asparagine + L-glutamate + AMP + diphosphate + H(+)</text>
        <dbReference type="Rhea" id="RHEA:12228"/>
        <dbReference type="ChEBI" id="CHEBI:15377"/>
        <dbReference type="ChEBI" id="CHEBI:15378"/>
        <dbReference type="ChEBI" id="CHEBI:29985"/>
        <dbReference type="ChEBI" id="CHEBI:29991"/>
        <dbReference type="ChEBI" id="CHEBI:30616"/>
        <dbReference type="ChEBI" id="CHEBI:33019"/>
        <dbReference type="ChEBI" id="CHEBI:58048"/>
        <dbReference type="ChEBI" id="CHEBI:58359"/>
        <dbReference type="ChEBI" id="CHEBI:456215"/>
        <dbReference type="EC" id="6.3.5.4"/>
    </reaction>
</comment>
<evidence type="ECO:0000256" key="5">
    <source>
        <dbReference type="ARBA" id="ARBA00022840"/>
    </source>
</evidence>
<evidence type="ECO:0000313" key="10">
    <source>
        <dbReference type="Proteomes" id="UP000727907"/>
    </source>
</evidence>
<comment type="pathway">
    <text evidence="1">Amino-acid biosynthesis; L-asparagine biosynthesis; L-asparagine from L-aspartate (L-Gln route): step 1/1.</text>
</comment>
<evidence type="ECO:0000259" key="8">
    <source>
        <dbReference type="PROSITE" id="PS51278"/>
    </source>
</evidence>
<keyword evidence="10" id="KW-1185">Reference proteome</keyword>
<dbReference type="InterPro" id="IPR006426">
    <property type="entry name" value="Asn_synth_AEB"/>
</dbReference>
<evidence type="ECO:0000256" key="2">
    <source>
        <dbReference type="ARBA" id="ARBA00005752"/>
    </source>
</evidence>
<evidence type="ECO:0000256" key="6">
    <source>
        <dbReference type="ARBA" id="ARBA00022962"/>
    </source>
</evidence>
<accession>A0ABS6ILF2</accession>
<dbReference type="RefSeq" id="WP_216962637.1">
    <property type="nucleotide sequence ID" value="NZ_JAHOPB010000001.1"/>
</dbReference>
<dbReference type="InterPro" id="IPR017932">
    <property type="entry name" value="GATase_2_dom"/>
</dbReference>
<feature type="domain" description="Glutamine amidotransferase type-2" evidence="8">
    <location>
        <begin position="2"/>
        <end position="217"/>
    </location>
</feature>
<keyword evidence="4" id="KW-0547">Nucleotide-binding</keyword>
<dbReference type="EC" id="6.3.5.4" evidence="3"/>
<dbReference type="PANTHER" id="PTHR43284">
    <property type="entry name" value="ASPARAGINE SYNTHETASE (GLUTAMINE-HYDROLYZING)"/>
    <property type="match status" value="1"/>
</dbReference>
<proteinExistence type="inferred from homology"/>
<dbReference type="PROSITE" id="PS51278">
    <property type="entry name" value="GATASE_TYPE_2"/>
    <property type="match status" value="1"/>
</dbReference>
<gene>
    <name evidence="9" type="primary">asnB</name>
    <name evidence="9" type="ORF">KQ910_16755</name>
</gene>
<reference evidence="9 10" key="1">
    <citation type="submission" date="2021-06" db="EMBL/GenBank/DDBJ databases">
        <authorList>
            <person name="Lee D.H."/>
        </authorList>
    </citation>
    <scope>NUCLEOTIDE SEQUENCE [LARGE SCALE GENOMIC DNA]</scope>
    <source>
        <strain evidence="9 10">MMS21-HV4-11</strain>
    </source>
</reference>
<dbReference type="InterPro" id="IPR033738">
    <property type="entry name" value="AsnB_N"/>
</dbReference>
<name>A0ABS6ILF2_9HYPH</name>
<dbReference type="EMBL" id="JAHOPB010000001">
    <property type="protein sequence ID" value="MBU8875427.1"/>
    <property type="molecule type" value="Genomic_DNA"/>
</dbReference>
<dbReference type="InterPro" id="IPR001962">
    <property type="entry name" value="Asn_synthase"/>
</dbReference>
<dbReference type="InterPro" id="IPR051786">
    <property type="entry name" value="ASN_synthetase/amidase"/>
</dbReference>
<dbReference type="Pfam" id="PF00733">
    <property type="entry name" value="Asn_synthase"/>
    <property type="match status" value="1"/>
</dbReference>
<keyword evidence="6" id="KW-0315">Glutamine amidotransferase</keyword>
<evidence type="ECO:0000256" key="7">
    <source>
        <dbReference type="ARBA" id="ARBA00048741"/>
    </source>
</evidence>
<dbReference type="Pfam" id="PF13537">
    <property type="entry name" value="GATase_7"/>
    <property type="match status" value="1"/>
</dbReference>